<organism evidence="1 2">
    <name type="scientific">Pseudolactococcus chungangensis CAU 28 = DSM 22330</name>
    <dbReference type="NCBI Taxonomy" id="1122154"/>
    <lineage>
        <taxon>Bacteria</taxon>
        <taxon>Bacillati</taxon>
        <taxon>Bacillota</taxon>
        <taxon>Bacilli</taxon>
        <taxon>Lactobacillales</taxon>
        <taxon>Streptococcaceae</taxon>
        <taxon>Pseudolactococcus</taxon>
    </lineage>
</organism>
<accession>A0ABX4I8J6</accession>
<gene>
    <name evidence="1" type="ORF">RR45_GL002112</name>
</gene>
<evidence type="ECO:0000313" key="1">
    <source>
        <dbReference type="EMBL" id="PCS03343.1"/>
    </source>
</evidence>
<dbReference type="Proteomes" id="UP000218979">
    <property type="component" value="Unassembled WGS sequence"/>
</dbReference>
<sequence>MVSKAMLNDVAQSRYADNNPQLSERFLSEIGLQSASMVLR</sequence>
<evidence type="ECO:0000313" key="2">
    <source>
        <dbReference type="Proteomes" id="UP000218979"/>
    </source>
</evidence>
<keyword evidence="2" id="KW-1185">Reference proteome</keyword>
<name>A0ABX4I8J6_9LACT</name>
<dbReference type="EMBL" id="JXJT01000009">
    <property type="protein sequence ID" value="PCS03343.1"/>
    <property type="molecule type" value="Genomic_DNA"/>
</dbReference>
<proteinExistence type="predicted"/>
<protein>
    <submittedName>
        <fullName evidence="1">Uncharacterized protein</fullName>
    </submittedName>
</protein>
<reference evidence="1 2" key="1">
    <citation type="submission" date="2014-12" db="EMBL/GenBank/DDBJ databases">
        <title>Draft genome sequences of 10 type strains of Lactococcus.</title>
        <authorList>
            <person name="Sun Z."/>
            <person name="Zhong Z."/>
            <person name="Liu W."/>
            <person name="Zhang W."/>
            <person name="Zhang H."/>
        </authorList>
    </citation>
    <scope>NUCLEOTIDE SEQUENCE [LARGE SCALE GENOMIC DNA]</scope>
    <source>
        <strain evidence="1 2">DSM 22330</strain>
    </source>
</reference>
<comment type="caution">
    <text evidence="1">The sequence shown here is derived from an EMBL/GenBank/DDBJ whole genome shotgun (WGS) entry which is preliminary data.</text>
</comment>